<sequence length="216" mass="23951">MSFRDAYEALSDDRFPTVDPAHRAQRAMEDEAERQASIQEARQFWAAAQPTSGTPADRYLRDCRGIRATIPSSFRFGMVPSSKDEDGNWKRLYPALLGAVTIGTDLVAIQRIFLCDDGSDKRWGKKSKLTLGRFRCGAIKVGNRRAHPVEIVMTEGPEDALSIAEGLPELEVWATLGTSNMPLLDLPSSVRSVVIAGYARARRQDDVASRRLQGLE</sequence>
<feature type="domain" description="DUF7146" evidence="1">
    <location>
        <begin position="36"/>
        <end position="140"/>
    </location>
</feature>
<evidence type="ECO:0000313" key="3">
    <source>
        <dbReference type="Proteomes" id="UP000248975"/>
    </source>
</evidence>
<dbReference type="InterPro" id="IPR055570">
    <property type="entry name" value="DUF7146"/>
</dbReference>
<proteinExistence type="predicted"/>
<reference evidence="2 3" key="1">
    <citation type="submission" date="2017-08" db="EMBL/GenBank/DDBJ databases">
        <title>Infants hospitalized years apart are colonized by the same room-sourced microbial strains.</title>
        <authorList>
            <person name="Brooks B."/>
            <person name="Olm M.R."/>
            <person name="Firek B.A."/>
            <person name="Baker R."/>
            <person name="Thomas B.C."/>
            <person name="Morowitz M.J."/>
            <person name="Banfield J.F."/>
        </authorList>
    </citation>
    <scope>NUCLEOTIDE SEQUENCE [LARGE SCALE GENOMIC DNA]</scope>
    <source>
        <strain evidence="2">S2_003_000_R2_11</strain>
    </source>
</reference>
<dbReference type="EMBL" id="QFQS01000061">
    <property type="protein sequence ID" value="PZQ94086.1"/>
    <property type="molecule type" value="Genomic_DNA"/>
</dbReference>
<comment type="caution">
    <text evidence="2">The sequence shown here is derived from an EMBL/GenBank/DDBJ whole genome shotgun (WGS) entry which is preliminary data.</text>
</comment>
<dbReference type="Pfam" id="PF23639">
    <property type="entry name" value="DUF7146"/>
    <property type="match status" value="1"/>
</dbReference>
<protein>
    <recommendedName>
        <fullName evidence="1">DUF7146 domain-containing protein</fullName>
    </recommendedName>
</protein>
<name>A0A2W5RWF1_CERSP</name>
<dbReference type="CDD" id="cd01029">
    <property type="entry name" value="TOPRIM_primases"/>
    <property type="match status" value="1"/>
</dbReference>
<dbReference type="AlphaFoldDB" id="A0A2W5RWF1"/>
<dbReference type="InterPro" id="IPR034154">
    <property type="entry name" value="TOPRIM_DnaG/twinkle"/>
</dbReference>
<evidence type="ECO:0000313" key="2">
    <source>
        <dbReference type="EMBL" id="PZQ94086.1"/>
    </source>
</evidence>
<dbReference type="Proteomes" id="UP000248975">
    <property type="component" value="Unassembled WGS sequence"/>
</dbReference>
<gene>
    <name evidence="2" type="ORF">DI533_22825</name>
</gene>
<organism evidence="2 3">
    <name type="scientific">Cereibacter sphaeroides</name>
    <name type="common">Rhodobacter sphaeroides</name>
    <dbReference type="NCBI Taxonomy" id="1063"/>
    <lineage>
        <taxon>Bacteria</taxon>
        <taxon>Pseudomonadati</taxon>
        <taxon>Pseudomonadota</taxon>
        <taxon>Alphaproteobacteria</taxon>
        <taxon>Rhodobacterales</taxon>
        <taxon>Paracoccaceae</taxon>
        <taxon>Cereibacter</taxon>
    </lineage>
</organism>
<accession>A0A2W5RWF1</accession>
<evidence type="ECO:0000259" key="1">
    <source>
        <dbReference type="Pfam" id="PF23639"/>
    </source>
</evidence>